<dbReference type="PROSITE" id="PS51757">
    <property type="entry name" value="TH1"/>
    <property type="match status" value="1"/>
</dbReference>
<dbReference type="GO" id="GO:0005938">
    <property type="term" value="C:cell cortex"/>
    <property type="evidence" value="ECO:0007669"/>
    <property type="project" value="UniProtKB-SubCell"/>
</dbReference>
<evidence type="ECO:0000313" key="9">
    <source>
        <dbReference type="Ensembl" id="ENSGMOP00000052836.1"/>
    </source>
</evidence>
<dbReference type="Gene3D" id="1.20.58.530">
    <property type="match status" value="1"/>
</dbReference>
<dbReference type="Gene3D" id="1.20.5.4820">
    <property type="match status" value="1"/>
</dbReference>
<keyword evidence="3 6" id="KW-0518">Myosin</keyword>
<evidence type="ECO:0000259" key="8">
    <source>
        <dbReference type="PROSITE" id="PS51757"/>
    </source>
</evidence>
<evidence type="ECO:0000256" key="3">
    <source>
        <dbReference type="ARBA" id="ARBA00023123"/>
    </source>
</evidence>
<dbReference type="Ensembl" id="ENSGMOT00000027256.1">
    <property type="protein sequence ID" value="ENSGMOP00000052836.1"/>
    <property type="gene ID" value="ENSGMOG00000011448.2"/>
</dbReference>
<dbReference type="Pfam" id="PF00063">
    <property type="entry name" value="Myosin_head"/>
    <property type="match status" value="1"/>
</dbReference>
<dbReference type="GO" id="GO:0005902">
    <property type="term" value="C:microvillus"/>
    <property type="evidence" value="ECO:0007669"/>
    <property type="project" value="TreeGrafter"/>
</dbReference>
<dbReference type="Gene3D" id="1.20.120.720">
    <property type="entry name" value="Myosin VI head, motor domain, U50 subdomain"/>
    <property type="match status" value="1"/>
</dbReference>
<dbReference type="Pfam" id="PF06017">
    <property type="entry name" value="Myosin_TH1"/>
    <property type="match status" value="1"/>
</dbReference>
<name>A0A8C5C3S5_GADMO</name>
<dbReference type="GO" id="GO:0016459">
    <property type="term" value="C:myosin complex"/>
    <property type="evidence" value="ECO:0007669"/>
    <property type="project" value="UniProtKB-KW"/>
</dbReference>
<feature type="region of interest" description="Actin-binding" evidence="6">
    <location>
        <begin position="529"/>
        <end position="551"/>
    </location>
</feature>
<evidence type="ECO:0000256" key="5">
    <source>
        <dbReference type="ARBA" id="ARBA00023203"/>
    </source>
</evidence>
<dbReference type="PANTHER" id="PTHR13140:SF381">
    <property type="entry name" value="UNCONVENTIONAL MYOSIN-IG"/>
    <property type="match status" value="1"/>
</dbReference>
<dbReference type="GO" id="GO:0051015">
    <property type="term" value="F:actin filament binding"/>
    <property type="evidence" value="ECO:0007669"/>
    <property type="project" value="TreeGrafter"/>
</dbReference>
<dbReference type="PRINTS" id="PR00193">
    <property type="entry name" value="MYOSINHEAVY"/>
</dbReference>
<evidence type="ECO:0000256" key="2">
    <source>
        <dbReference type="ARBA" id="ARBA00022840"/>
    </source>
</evidence>
<reference evidence="9" key="1">
    <citation type="submission" date="2025-08" db="UniProtKB">
        <authorList>
            <consortium name="Ensembl"/>
        </authorList>
    </citation>
    <scope>IDENTIFICATION</scope>
</reference>
<dbReference type="GO" id="GO:0000146">
    <property type="term" value="F:microfilament motor activity"/>
    <property type="evidence" value="ECO:0007669"/>
    <property type="project" value="TreeGrafter"/>
</dbReference>
<comment type="similarity">
    <text evidence="6">Belongs to the TRAFAC class myosin-kinesin ATPase superfamily. Myosin family.</text>
</comment>
<dbReference type="Gene3D" id="3.40.850.10">
    <property type="entry name" value="Kinesin motor domain"/>
    <property type="match status" value="2"/>
</dbReference>
<evidence type="ECO:0000259" key="7">
    <source>
        <dbReference type="PROSITE" id="PS51456"/>
    </source>
</evidence>
<dbReference type="InterPro" id="IPR010926">
    <property type="entry name" value="Myosin_TH1"/>
</dbReference>
<feature type="domain" description="TH1" evidence="8">
    <location>
        <begin position="765"/>
        <end position="899"/>
    </location>
</feature>
<dbReference type="PROSITE" id="PS51456">
    <property type="entry name" value="MYOSIN_MOTOR"/>
    <property type="match status" value="1"/>
</dbReference>
<keyword evidence="1 6" id="KW-0547">Nucleotide-binding</keyword>
<dbReference type="SUPFAM" id="SSF52540">
    <property type="entry name" value="P-loop containing nucleoside triphosphate hydrolases"/>
    <property type="match status" value="1"/>
</dbReference>
<dbReference type="Gene3D" id="1.10.10.820">
    <property type="match status" value="1"/>
</dbReference>
<keyword evidence="10" id="KW-1185">Reference proteome</keyword>
<feature type="domain" description="Myosin motor" evidence="7">
    <location>
        <begin position="9"/>
        <end position="652"/>
    </location>
</feature>
<dbReference type="GO" id="GO:0005886">
    <property type="term" value="C:plasma membrane"/>
    <property type="evidence" value="ECO:0007669"/>
    <property type="project" value="TreeGrafter"/>
</dbReference>
<protein>
    <submittedName>
        <fullName evidence="9">Myosin IG</fullName>
    </submittedName>
</protein>
<dbReference type="GO" id="GO:0030048">
    <property type="term" value="P:actin filament-based movement"/>
    <property type="evidence" value="ECO:0007669"/>
    <property type="project" value="TreeGrafter"/>
</dbReference>
<dbReference type="GO" id="GO:0005524">
    <property type="term" value="F:ATP binding"/>
    <property type="evidence" value="ECO:0007669"/>
    <property type="project" value="UniProtKB-UniRule"/>
</dbReference>
<dbReference type="SMART" id="SM00242">
    <property type="entry name" value="MYSc"/>
    <property type="match status" value="1"/>
</dbReference>
<dbReference type="Proteomes" id="UP000694546">
    <property type="component" value="Chromosome 22"/>
</dbReference>
<dbReference type="InterPro" id="IPR036961">
    <property type="entry name" value="Kinesin_motor_dom_sf"/>
</dbReference>
<dbReference type="GeneTree" id="ENSGT00940000158053"/>
<feature type="binding site" evidence="6">
    <location>
        <begin position="102"/>
        <end position="109"/>
    </location>
    <ligand>
        <name>ATP</name>
        <dbReference type="ChEBI" id="CHEBI:30616"/>
    </ligand>
</feature>
<keyword evidence="2 6" id="KW-0067">ATP-binding</keyword>
<dbReference type="AlphaFoldDB" id="A0A8C5C3S5"/>
<proteinExistence type="inferred from homology"/>
<reference evidence="9" key="2">
    <citation type="submission" date="2025-09" db="UniProtKB">
        <authorList>
            <consortium name="Ensembl"/>
        </authorList>
    </citation>
    <scope>IDENTIFICATION</scope>
</reference>
<dbReference type="PANTHER" id="PTHR13140">
    <property type="entry name" value="MYOSIN"/>
    <property type="match status" value="1"/>
</dbReference>
<dbReference type="GO" id="GO:0006897">
    <property type="term" value="P:endocytosis"/>
    <property type="evidence" value="ECO:0007669"/>
    <property type="project" value="TreeGrafter"/>
</dbReference>
<keyword evidence="4 6" id="KW-0505">Motor protein</keyword>
<evidence type="ECO:0000256" key="4">
    <source>
        <dbReference type="ARBA" id="ARBA00023175"/>
    </source>
</evidence>
<dbReference type="InterPro" id="IPR001609">
    <property type="entry name" value="Myosin_head_motor_dom-like"/>
</dbReference>
<dbReference type="InterPro" id="IPR027417">
    <property type="entry name" value="P-loop_NTPase"/>
</dbReference>
<accession>A0A8C5C3S5</accession>
<evidence type="ECO:0000256" key="6">
    <source>
        <dbReference type="PROSITE-ProRule" id="PRU00782"/>
    </source>
</evidence>
<sequence>MAELEALEFGKSDFVLLDEVNMEQFMENLKLRFEMGRIYTFIGEVVVSVNPYREMDIYGKEAISAYRGRELYENPPHLYAVADAAYKAMKRRAKDTCIVISGESGAGKTEASKYIMQYIAAITNPSQREEVESVKNVLLKSNCVLEAFGNAKTNRNDNSSRFGKYMDINFSFSGDPTGGHINNYLLEKVRTFCFTTGNRSVKTVRTALKVIGFSEDEIESIYRVLATILLLGNIQFGTEEEIVQVEGDGEVVSHIAELTSTQPQQVEKALLFRTVATGGGDVIEKGHSEQEACFGREAFSKALYERLFGWIVGRINSVIEVKDYNPMLHGKNTVIGVLDIYGFEIFDNNSFEQFCINYCNEKLQQLFIELILRQEQEEYEREGVAWQHIEYFNNQIIVDLVEQNHKGILSMLDEACLSGGRVTDTVCLDSMSSRLAQHPHYTDRKVGAPADKTMEFQKHFRIRHYAGDVTYSVEGFLDKNKDLLFQDFKRLMFNSTNPVLKDMWPDGGLSITEVTKRPQTAASLFKNSIVALVDKLSCKEPYYVRCVKPNEMKSPVLFDAARCQHQVAYLGLLENVRVRRAGFAYRQGYSRFLLRYKMTCEYTWPNHLMATDREAVEAIVTQHGFQDDVAYGHTKLFVRSPRSLFSLEQERAALIPILVLFLQKVWRGALARKRCRQLRAVYAIMGCYRKHKLKAHFLEVERRLANARNMADYGRGVEWPLPPAALAQFHDITVTWWAHQVVKRIPPSEVSEVRAKVAALGALDGARKAWGVGRPWERDYLANARDCPETSSSFLRVSKELKTRDQFGLVLFSGLCRKVNRFNKSTDRAVLITDKHLYKLEPRKQYKVLKRTPLDQVSPRDTHTYMYTHAYIHTHTHTYIHSHGIPVPQEGEKVKVALF</sequence>
<dbReference type="PROSITE" id="PS50096">
    <property type="entry name" value="IQ"/>
    <property type="match status" value="1"/>
</dbReference>
<keyword evidence="5 6" id="KW-0009">Actin-binding</keyword>
<organism evidence="9 10">
    <name type="scientific">Gadus morhua</name>
    <name type="common">Atlantic cod</name>
    <dbReference type="NCBI Taxonomy" id="8049"/>
    <lineage>
        <taxon>Eukaryota</taxon>
        <taxon>Metazoa</taxon>
        <taxon>Chordata</taxon>
        <taxon>Craniata</taxon>
        <taxon>Vertebrata</taxon>
        <taxon>Euteleostomi</taxon>
        <taxon>Actinopterygii</taxon>
        <taxon>Neopterygii</taxon>
        <taxon>Teleostei</taxon>
        <taxon>Neoteleostei</taxon>
        <taxon>Acanthomorphata</taxon>
        <taxon>Zeiogadaria</taxon>
        <taxon>Gadariae</taxon>
        <taxon>Gadiformes</taxon>
        <taxon>Gadoidei</taxon>
        <taxon>Gadidae</taxon>
        <taxon>Gadus</taxon>
    </lineage>
</organism>
<dbReference type="GO" id="GO:0007015">
    <property type="term" value="P:actin filament organization"/>
    <property type="evidence" value="ECO:0007669"/>
    <property type="project" value="TreeGrafter"/>
</dbReference>
<evidence type="ECO:0000256" key="1">
    <source>
        <dbReference type="ARBA" id="ARBA00022741"/>
    </source>
</evidence>
<evidence type="ECO:0000313" key="10">
    <source>
        <dbReference type="Proteomes" id="UP000694546"/>
    </source>
</evidence>